<evidence type="ECO:0000256" key="1">
    <source>
        <dbReference type="SAM" id="SignalP"/>
    </source>
</evidence>
<evidence type="ECO:0000313" key="3">
    <source>
        <dbReference type="Proteomes" id="UP000186955"/>
    </source>
</evidence>
<gene>
    <name evidence="2" type="ORF">PENSUB_2435</name>
</gene>
<proteinExistence type="predicted"/>
<comment type="caution">
    <text evidence="2">The sequence shown here is derived from an EMBL/GenBank/DDBJ whole genome shotgun (WGS) entry which is preliminary data.</text>
</comment>
<dbReference type="EMBL" id="MNBE01000251">
    <property type="protein sequence ID" value="OKP12077.1"/>
    <property type="molecule type" value="Genomic_DNA"/>
</dbReference>
<dbReference type="AlphaFoldDB" id="A0A1Q5UHW4"/>
<accession>A0A1Q5UHW4</accession>
<name>A0A1Q5UHW4_9EURO</name>
<feature type="chain" id="PRO_5010382228" evidence="1">
    <location>
        <begin position="22"/>
        <end position="67"/>
    </location>
</feature>
<protein>
    <submittedName>
        <fullName evidence="2">Uncharacterized protein</fullName>
    </submittedName>
</protein>
<keyword evidence="3" id="KW-1185">Reference proteome</keyword>
<sequence>MAILMHLALAGLPLPLQYTQAKDIQEALSDDIAGDATQESLLVENSQGFGTTLHVNHISPLKTPGQI</sequence>
<feature type="signal peptide" evidence="1">
    <location>
        <begin position="1"/>
        <end position="21"/>
    </location>
</feature>
<organism evidence="2 3">
    <name type="scientific">Penicillium subrubescens</name>
    <dbReference type="NCBI Taxonomy" id="1316194"/>
    <lineage>
        <taxon>Eukaryota</taxon>
        <taxon>Fungi</taxon>
        <taxon>Dikarya</taxon>
        <taxon>Ascomycota</taxon>
        <taxon>Pezizomycotina</taxon>
        <taxon>Eurotiomycetes</taxon>
        <taxon>Eurotiomycetidae</taxon>
        <taxon>Eurotiales</taxon>
        <taxon>Aspergillaceae</taxon>
        <taxon>Penicillium</taxon>
    </lineage>
</organism>
<keyword evidence="1" id="KW-0732">Signal</keyword>
<reference evidence="2 3" key="1">
    <citation type="submission" date="2016-10" db="EMBL/GenBank/DDBJ databases">
        <title>Genome sequence of the ascomycete fungus Penicillium subrubescens.</title>
        <authorList>
            <person name="De Vries R.P."/>
            <person name="Peng M."/>
            <person name="Dilokpimol A."/>
            <person name="Hilden K."/>
            <person name="Makela M.R."/>
            <person name="Grigoriev I."/>
            <person name="Riley R."/>
            <person name="Granchi Z."/>
        </authorList>
    </citation>
    <scope>NUCLEOTIDE SEQUENCE [LARGE SCALE GENOMIC DNA]</scope>
    <source>
        <strain evidence="2 3">CBS 132785</strain>
    </source>
</reference>
<dbReference type="Proteomes" id="UP000186955">
    <property type="component" value="Unassembled WGS sequence"/>
</dbReference>
<evidence type="ECO:0000313" key="2">
    <source>
        <dbReference type="EMBL" id="OKP12077.1"/>
    </source>
</evidence>